<gene>
    <name evidence="5" type="ORF">Enr13x_56490</name>
</gene>
<dbReference type="InterPro" id="IPR022655">
    <property type="entry name" value="DUF1553"/>
</dbReference>
<dbReference type="Pfam" id="PF07587">
    <property type="entry name" value="PSD1"/>
    <property type="match status" value="1"/>
</dbReference>
<dbReference type="OrthoDB" id="127107at2"/>
<feature type="domain" description="DUF1553" evidence="3">
    <location>
        <begin position="753"/>
        <end position="1004"/>
    </location>
</feature>
<dbReference type="Pfam" id="PF07583">
    <property type="entry name" value="PSCyt2"/>
    <property type="match status" value="1"/>
</dbReference>
<protein>
    <submittedName>
        <fullName evidence="5">Planctomycete cytochrome C</fullName>
    </submittedName>
</protein>
<accession>A0A518HY46</accession>
<dbReference type="Proteomes" id="UP000319004">
    <property type="component" value="Chromosome"/>
</dbReference>
<dbReference type="AlphaFoldDB" id="A0A518HY46"/>
<organism evidence="5 6">
    <name type="scientific">Stieleria neptunia</name>
    <dbReference type="NCBI Taxonomy" id="2527979"/>
    <lineage>
        <taxon>Bacteria</taxon>
        <taxon>Pseudomonadati</taxon>
        <taxon>Planctomycetota</taxon>
        <taxon>Planctomycetia</taxon>
        <taxon>Pirellulales</taxon>
        <taxon>Pirellulaceae</taxon>
        <taxon>Stieleria</taxon>
    </lineage>
</organism>
<feature type="compositionally biased region" description="Polar residues" evidence="1">
    <location>
        <begin position="423"/>
        <end position="441"/>
    </location>
</feature>
<dbReference type="GO" id="GO:0009055">
    <property type="term" value="F:electron transfer activity"/>
    <property type="evidence" value="ECO:0007669"/>
    <property type="project" value="InterPro"/>
</dbReference>
<dbReference type="Pfam" id="PF07635">
    <property type="entry name" value="PSCyt1"/>
    <property type="match status" value="1"/>
</dbReference>
<feature type="domain" description="DUF1549" evidence="2">
    <location>
        <begin position="149"/>
        <end position="355"/>
    </location>
</feature>
<dbReference type="SUPFAM" id="SSF49899">
    <property type="entry name" value="Concanavalin A-like lectins/glucanases"/>
    <property type="match status" value="1"/>
</dbReference>
<sequence>MLRLFRFFFPIILAAPTVMGTSTDNASADEPLQFNRDIRPILSENCYHCHGPDASAREAELRLDTEEGAKEWAVVSGEAESSELVARIFSDDPDTLMPPADSERALTEKQKQLLRRWVNEGASYQAHWSFQTPLAQRVPAVAGDRAVNPIDHFIFHRLQTNSLQLAPAADKETLLRRITFDLIGLPPTIAELDHFLADTSPRAIEKVIDRLLADSRYGERMAADWLDVARYSDTYGYQVDRDRFVWPYRDWVVDAFNRNLGYDHFLRQQLAGDLLPDPSRDQILATTFNRLHPQKVEGGSVPEEFRIEYVADRTQTVSTAFLGLTMECCRCHSHKYDPITQTEYYQLSAFFANIDEAGLYSFFTPSIPTPTLGLPNDAQAVRLSQLQRDIDSHLASYHKACEKQIDIDAYRDLLDTNAAPSDPTETPASAQASDKSSGNNDNDTDPVDRLYATPIESLDFESPPSAPNQSVPGIAGNAVRLTGDDVVNLKTGNFRRDQPFSVSLWIKTPDVKDRAVVFHRSRAWTDAASRGYQLLIEDGHLSWSLIHFWPGNAIRIRTPDPIPVNQWVHVVVTNDGSSSAGGLSIAIDGQRVPAVTVRDHLTKQITGGGGDNLAIGQRFRDRGFTSGEVDSFRVFDCELTDLEIQRLARRDESLTWVRSAPQDWTPAQRHIMSDHLLRRHDADLAQHRERLGQARRVLCQLQDQIQEIMVMKEAPGVRTTYRLERGAYDAPAEAVTPGTPKAILGLDDSTRKDRLGLADWMLRPDHPLTSRVAVNRIWQLCFGVGLVRTPEDFGSQGEPPTHPELLDWLAIDFVNSGWDIKRLIKQIMMSATYQASSEHPDPAVWNRDPENRWLSRHNAYRLPAEMLRDQALALSGQLVSKLGGPPVKPYEVEASFKPSKRDSGEGLYRRSIYTYWKRTGPAPAMMTLDAAKRDVCRVRRERTSSPLQAFVLLNGPQYVESARVLAFRLITEQGDDADAVLLAAFRTLTSRYPTDAETRVVSDLYADQLAYFRQHPDRAKEYLSVGEIKFDKHDGVPSSDQAALAATAVVIGTLMNYDESVMKR</sequence>
<dbReference type="Gene3D" id="2.60.120.200">
    <property type="match status" value="1"/>
</dbReference>
<evidence type="ECO:0000313" key="6">
    <source>
        <dbReference type="Proteomes" id="UP000319004"/>
    </source>
</evidence>
<dbReference type="InterPro" id="IPR011429">
    <property type="entry name" value="Cyt_c_Planctomycete-type"/>
</dbReference>
<dbReference type="GO" id="GO:0020037">
    <property type="term" value="F:heme binding"/>
    <property type="evidence" value="ECO:0007669"/>
    <property type="project" value="InterPro"/>
</dbReference>
<dbReference type="InterPro" id="IPR013320">
    <property type="entry name" value="ConA-like_dom_sf"/>
</dbReference>
<name>A0A518HY46_9BACT</name>
<dbReference type="InterPro" id="IPR011444">
    <property type="entry name" value="DUF1549"/>
</dbReference>
<dbReference type="Pfam" id="PF13385">
    <property type="entry name" value="Laminin_G_3"/>
    <property type="match status" value="1"/>
</dbReference>
<dbReference type="KEGG" id="snep:Enr13x_56490"/>
<feature type="region of interest" description="Disordered" evidence="1">
    <location>
        <begin position="416"/>
        <end position="448"/>
    </location>
</feature>
<evidence type="ECO:0000259" key="2">
    <source>
        <dbReference type="Pfam" id="PF07583"/>
    </source>
</evidence>
<proteinExistence type="predicted"/>
<evidence type="ECO:0000259" key="4">
    <source>
        <dbReference type="Pfam" id="PF07635"/>
    </source>
</evidence>
<dbReference type="RefSeq" id="WP_145390022.1">
    <property type="nucleotide sequence ID" value="NZ_CP037423.1"/>
</dbReference>
<reference evidence="5 6" key="1">
    <citation type="submission" date="2019-03" db="EMBL/GenBank/DDBJ databases">
        <title>Deep-cultivation of Planctomycetes and their phenomic and genomic characterization uncovers novel biology.</title>
        <authorList>
            <person name="Wiegand S."/>
            <person name="Jogler M."/>
            <person name="Boedeker C."/>
            <person name="Pinto D."/>
            <person name="Vollmers J."/>
            <person name="Rivas-Marin E."/>
            <person name="Kohn T."/>
            <person name="Peeters S.H."/>
            <person name="Heuer A."/>
            <person name="Rast P."/>
            <person name="Oberbeckmann S."/>
            <person name="Bunk B."/>
            <person name="Jeske O."/>
            <person name="Meyerdierks A."/>
            <person name="Storesund J.E."/>
            <person name="Kallscheuer N."/>
            <person name="Luecker S."/>
            <person name="Lage O.M."/>
            <person name="Pohl T."/>
            <person name="Merkel B.J."/>
            <person name="Hornburger P."/>
            <person name="Mueller R.-W."/>
            <person name="Bruemmer F."/>
            <person name="Labrenz M."/>
            <person name="Spormann A.M."/>
            <person name="Op den Camp H."/>
            <person name="Overmann J."/>
            <person name="Amann R."/>
            <person name="Jetten M.S.M."/>
            <person name="Mascher T."/>
            <person name="Medema M.H."/>
            <person name="Devos D.P."/>
            <person name="Kaster A.-K."/>
            <person name="Ovreas L."/>
            <person name="Rohde M."/>
            <person name="Galperin M.Y."/>
            <person name="Jogler C."/>
        </authorList>
    </citation>
    <scope>NUCLEOTIDE SEQUENCE [LARGE SCALE GENOMIC DNA]</scope>
    <source>
        <strain evidence="5 6">Enr13</strain>
    </source>
</reference>
<feature type="domain" description="Cytochrome C Planctomycete-type" evidence="4">
    <location>
        <begin position="46"/>
        <end position="101"/>
    </location>
</feature>
<evidence type="ECO:0000313" key="5">
    <source>
        <dbReference type="EMBL" id="QDV45770.1"/>
    </source>
</evidence>
<dbReference type="PANTHER" id="PTHR35889:SF3">
    <property type="entry name" value="F-BOX DOMAIN-CONTAINING PROTEIN"/>
    <property type="match status" value="1"/>
</dbReference>
<dbReference type="SUPFAM" id="SSF46626">
    <property type="entry name" value="Cytochrome c"/>
    <property type="match status" value="1"/>
</dbReference>
<evidence type="ECO:0000256" key="1">
    <source>
        <dbReference type="SAM" id="MobiDB-lite"/>
    </source>
</evidence>
<dbReference type="InterPro" id="IPR036909">
    <property type="entry name" value="Cyt_c-like_dom_sf"/>
</dbReference>
<evidence type="ECO:0000259" key="3">
    <source>
        <dbReference type="Pfam" id="PF07587"/>
    </source>
</evidence>
<dbReference type="EMBL" id="CP037423">
    <property type="protein sequence ID" value="QDV45770.1"/>
    <property type="molecule type" value="Genomic_DNA"/>
</dbReference>
<dbReference type="PANTHER" id="PTHR35889">
    <property type="entry name" value="CYCLOINULO-OLIGOSACCHARIDE FRUCTANOTRANSFERASE-RELATED"/>
    <property type="match status" value="1"/>
</dbReference>
<keyword evidence="6" id="KW-1185">Reference proteome</keyword>